<dbReference type="Pfam" id="PF00076">
    <property type="entry name" value="RRM_1"/>
    <property type="match status" value="1"/>
</dbReference>
<evidence type="ECO:0000256" key="6">
    <source>
        <dbReference type="SAM" id="MobiDB-lite"/>
    </source>
</evidence>
<dbReference type="STRING" id="4537.A0A0E0M9I9"/>
<dbReference type="Gene3D" id="3.30.70.330">
    <property type="match status" value="1"/>
</dbReference>
<organism evidence="8">
    <name type="scientific">Oryza punctata</name>
    <name type="common">Red rice</name>
    <dbReference type="NCBI Taxonomy" id="4537"/>
    <lineage>
        <taxon>Eukaryota</taxon>
        <taxon>Viridiplantae</taxon>
        <taxon>Streptophyta</taxon>
        <taxon>Embryophyta</taxon>
        <taxon>Tracheophyta</taxon>
        <taxon>Spermatophyta</taxon>
        <taxon>Magnoliopsida</taxon>
        <taxon>Liliopsida</taxon>
        <taxon>Poales</taxon>
        <taxon>Poaceae</taxon>
        <taxon>BOP clade</taxon>
        <taxon>Oryzoideae</taxon>
        <taxon>Oryzeae</taxon>
        <taxon>Oryzinae</taxon>
        <taxon>Oryza</taxon>
    </lineage>
</organism>
<dbReference type="Gramene" id="OPUNC10G13740.1">
    <property type="protein sequence ID" value="OPUNC10G13740.1"/>
    <property type="gene ID" value="OPUNC10G13740"/>
</dbReference>
<dbReference type="GO" id="GO:0005685">
    <property type="term" value="C:U1 snRNP"/>
    <property type="evidence" value="ECO:0007669"/>
    <property type="project" value="TreeGrafter"/>
</dbReference>
<evidence type="ECO:0000313" key="8">
    <source>
        <dbReference type="EnsemblPlants" id="OPUNC10G13740.1"/>
    </source>
</evidence>
<evidence type="ECO:0000256" key="2">
    <source>
        <dbReference type="ARBA" id="ARBA00022884"/>
    </source>
</evidence>
<dbReference type="CDD" id="cd12236">
    <property type="entry name" value="RRM_snRNP70"/>
    <property type="match status" value="1"/>
</dbReference>
<evidence type="ECO:0000313" key="9">
    <source>
        <dbReference type="Proteomes" id="UP000026962"/>
    </source>
</evidence>
<proteinExistence type="predicted"/>
<dbReference type="GO" id="GO:0030619">
    <property type="term" value="F:U1 snRNA binding"/>
    <property type="evidence" value="ECO:0007669"/>
    <property type="project" value="InterPro"/>
</dbReference>
<keyword evidence="4" id="KW-0687">Ribonucleoprotein</keyword>
<dbReference type="GO" id="GO:0071004">
    <property type="term" value="C:U2-type prespliceosome"/>
    <property type="evidence" value="ECO:0007669"/>
    <property type="project" value="TreeGrafter"/>
</dbReference>
<evidence type="ECO:0000256" key="3">
    <source>
        <dbReference type="ARBA" id="ARBA00023242"/>
    </source>
</evidence>
<keyword evidence="9" id="KW-1185">Reference proteome</keyword>
<feature type="domain" description="RRM" evidence="7">
    <location>
        <begin position="141"/>
        <end position="219"/>
    </location>
</feature>
<evidence type="ECO:0000256" key="1">
    <source>
        <dbReference type="ARBA" id="ARBA00004123"/>
    </source>
</evidence>
<dbReference type="eggNOG" id="KOG0113">
    <property type="taxonomic scope" value="Eukaryota"/>
</dbReference>
<feature type="region of interest" description="Disordered" evidence="6">
    <location>
        <begin position="457"/>
        <end position="477"/>
    </location>
</feature>
<feature type="compositionally biased region" description="Low complexity" evidence="6">
    <location>
        <begin position="464"/>
        <end position="477"/>
    </location>
</feature>
<dbReference type="InterPro" id="IPR012677">
    <property type="entry name" value="Nucleotide-bd_a/b_plait_sf"/>
</dbReference>
<evidence type="ECO:0000259" key="7">
    <source>
        <dbReference type="PROSITE" id="PS50102"/>
    </source>
</evidence>
<keyword evidence="3" id="KW-0539">Nucleus</keyword>
<keyword evidence="2 5" id="KW-0694">RNA-binding</keyword>
<evidence type="ECO:0000256" key="4">
    <source>
        <dbReference type="ARBA" id="ARBA00023274"/>
    </source>
</evidence>
<dbReference type="PANTHER" id="PTHR13952:SF5">
    <property type="entry name" value="U1 SMALL NUCLEAR RIBONUCLEOPROTEIN 70 KDA"/>
    <property type="match status" value="1"/>
</dbReference>
<dbReference type="InterPro" id="IPR000504">
    <property type="entry name" value="RRM_dom"/>
</dbReference>
<dbReference type="EnsemblPlants" id="OPUNC10G13740.1">
    <property type="protein sequence ID" value="OPUNC10G13740.1"/>
    <property type="gene ID" value="OPUNC10G13740"/>
</dbReference>
<dbReference type="SUPFAM" id="SSF54928">
    <property type="entry name" value="RNA-binding domain, RBD"/>
    <property type="match status" value="1"/>
</dbReference>
<sequence length="477" mass="53214">MADYGGGMMRSGQDSGTGVQARTKAHSRANQLQLKLIGQSHPTGLTANLLKLFEPRPPLEYKPPVEKRKLPAYIGMAQFVSQFVEPEDPEYAPPVPKGETRAEKKARVHQLKLEQGAAKVTEELQKYDPQNDLEATGDPYKTLFVARLDYETSEHKIKREFEAYGPIKRVRLVTDKITKKPRGYAFVEYMHTRDMKNAYKQADGRKVDSKRILVDVERGRTVPNWRPRRLGGGLGSSRISGEDTVQKHSASMLRAPDQRSLGLGGMIVMQIEVERNLVKGFGKEAMMRGPVSVSMTGFVIMIQGKRGTTIKTVRGLETGTKKEIVDMTVMIETSAEIMVRNMKERGDVNALMTAIGAGAGAGTGIEIMSSQVMNVTVDICVRGMLIMAMGSLSMTEIWLNMNKITAMRHMAMVKMNMELIAQSDMSRSTIVMIHSVKWQATISHDLTTQNLKPPRKVRHTKKVTTSITQQMTTRTET</sequence>
<reference evidence="8" key="2">
    <citation type="submission" date="2018-05" db="EMBL/GenBank/DDBJ databases">
        <title>OpunRS2 (Oryza punctata Reference Sequence Version 2).</title>
        <authorList>
            <person name="Zhang J."/>
            <person name="Kudrna D."/>
            <person name="Lee S."/>
            <person name="Talag J."/>
            <person name="Welchert J."/>
            <person name="Wing R.A."/>
        </authorList>
    </citation>
    <scope>NUCLEOTIDE SEQUENCE [LARGE SCALE GENOMIC DNA]</scope>
</reference>
<dbReference type="InterPro" id="IPR022023">
    <property type="entry name" value="U1snRNP70_N"/>
</dbReference>
<dbReference type="FunFam" id="3.30.70.330:FF:000132">
    <property type="entry name" value="Small nuclear ribonucleoprotein U11/U12 subunit 35"/>
    <property type="match status" value="1"/>
</dbReference>
<accession>A0A0E0M9I9</accession>
<dbReference type="InterPro" id="IPR035979">
    <property type="entry name" value="RBD_domain_sf"/>
</dbReference>
<dbReference type="GO" id="GO:0000398">
    <property type="term" value="P:mRNA splicing, via spliceosome"/>
    <property type="evidence" value="ECO:0007669"/>
    <property type="project" value="TreeGrafter"/>
</dbReference>
<dbReference type="HOGENOM" id="CLU_045151_2_1_1"/>
<dbReference type="InterPro" id="IPR051183">
    <property type="entry name" value="U1_U11-U12_snRNP_70-35kDa"/>
</dbReference>
<name>A0A0E0M9I9_ORYPU</name>
<dbReference type="Proteomes" id="UP000026962">
    <property type="component" value="Chromosome 10"/>
</dbReference>
<dbReference type="AlphaFoldDB" id="A0A0E0M9I9"/>
<evidence type="ECO:0000256" key="5">
    <source>
        <dbReference type="PROSITE-ProRule" id="PRU00176"/>
    </source>
</evidence>
<dbReference type="GO" id="GO:0071011">
    <property type="term" value="C:precatalytic spliceosome"/>
    <property type="evidence" value="ECO:0007669"/>
    <property type="project" value="TreeGrafter"/>
</dbReference>
<dbReference type="GO" id="GO:0003729">
    <property type="term" value="F:mRNA binding"/>
    <property type="evidence" value="ECO:0007669"/>
    <property type="project" value="TreeGrafter"/>
</dbReference>
<dbReference type="SMART" id="SM00360">
    <property type="entry name" value="RRM"/>
    <property type="match status" value="1"/>
</dbReference>
<dbReference type="InterPro" id="IPR034143">
    <property type="entry name" value="snRNP70_RRM"/>
</dbReference>
<protein>
    <recommendedName>
        <fullName evidence="7">RRM domain-containing protein</fullName>
    </recommendedName>
</protein>
<dbReference type="PROSITE" id="PS50102">
    <property type="entry name" value="RRM"/>
    <property type="match status" value="1"/>
</dbReference>
<dbReference type="Pfam" id="PF12220">
    <property type="entry name" value="U1snRNP70_N"/>
    <property type="match status" value="1"/>
</dbReference>
<dbReference type="PANTHER" id="PTHR13952">
    <property type="entry name" value="U1 SMALL NUCLEAR RIBONUCLEOPROTEIN 70 KD"/>
    <property type="match status" value="1"/>
</dbReference>
<comment type="subcellular location">
    <subcellularLocation>
        <location evidence="1">Nucleus</location>
    </subcellularLocation>
</comment>
<feature type="region of interest" description="Disordered" evidence="6">
    <location>
        <begin position="1"/>
        <end position="27"/>
    </location>
</feature>
<reference evidence="8" key="1">
    <citation type="submission" date="2015-04" db="UniProtKB">
        <authorList>
            <consortium name="EnsemblPlants"/>
        </authorList>
    </citation>
    <scope>IDENTIFICATION</scope>
</reference>